<dbReference type="SMART" id="SM00132">
    <property type="entry name" value="LIM"/>
    <property type="match status" value="2"/>
</dbReference>
<dbReference type="STRING" id="1173061.A0A0J9XHN8"/>
<feature type="compositionally biased region" description="Low complexity" evidence="6">
    <location>
        <begin position="737"/>
        <end position="754"/>
    </location>
</feature>
<reference evidence="9" key="1">
    <citation type="submission" date="2014-03" db="EMBL/GenBank/DDBJ databases">
        <authorList>
            <person name="Casaregola S."/>
        </authorList>
    </citation>
    <scope>NUCLEOTIDE SEQUENCE [LARGE SCALE GENOMIC DNA]</scope>
    <source>
        <strain evidence="9">CLIB 918</strain>
    </source>
</reference>
<feature type="compositionally biased region" description="Polar residues" evidence="6">
    <location>
        <begin position="420"/>
        <end position="429"/>
    </location>
</feature>
<dbReference type="Gene3D" id="2.10.110.10">
    <property type="entry name" value="Cysteine Rich Protein"/>
    <property type="match status" value="2"/>
</dbReference>
<feature type="compositionally biased region" description="Pro residues" evidence="6">
    <location>
        <begin position="206"/>
        <end position="218"/>
    </location>
</feature>
<dbReference type="PROSITE" id="PS00478">
    <property type="entry name" value="LIM_DOMAIN_1"/>
    <property type="match status" value="1"/>
</dbReference>
<keyword evidence="10" id="KW-1185">Reference proteome</keyword>
<evidence type="ECO:0000313" key="9">
    <source>
        <dbReference type="EMBL" id="CDO56807.1"/>
    </source>
</evidence>
<dbReference type="GO" id="GO:0005938">
    <property type="term" value="C:cell cortex"/>
    <property type="evidence" value="ECO:0007669"/>
    <property type="project" value="UniProtKB-ARBA"/>
</dbReference>
<dbReference type="CDD" id="cd00159">
    <property type="entry name" value="RhoGAP"/>
    <property type="match status" value="1"/>
</dbReference>
<comment type="caution">
    <text evidence="9">The sequence shown here is derived from an EMBL/GenBank/DDBJ whole genome shotgun (WGS) entry which is preliminary data.</text>
</comment>
<dbReference type="OrthoDB" id="19923at2759"/>
<dbReference type="CDD" id="cd09394">
    <property type="entry name" value="LIM1_Rga"/>
    <property type="match status" value="1"/>
</dbReference>
<feature type="region of interest" description="Disordered" evidence="6">
    <location>
        <begin position="277"/>
        <end position="350"/>
    </location>
</feature>
<gene>
    <name evidence="9" type="ORF">BN980_GECA17s00395g</name>
</gene>
<dbReference type="PANTHER" id="PTHR23176:SF128">
    <property type="entry name" value="RHO GTPASE-ACTIVATING PROTEIN RGD1"/>
    <property type="match status" value="1"/>
</dbReference>
<dbReference type="AlphaFoldDB" id="A0A0J9XHN8"/>
<sequence length="955" mass="107460">MDSEESTPSLDFDDEIHYCKKCNLILEEGRAYELGDDRWHIECFRCSSCDNQLDCDTNLLVLGNGSLICGSCSYHCSVCNKKIDDLAILTGDQAFCSNCFSCRNCKKKIDDLQYARTEQGIFCMSCHESLLARKKRQISQRAKIPAPLANTTLSPGSSELSRRPTSSFKDKSLPSLPPKDNVDESAFLPPLHSHIPPAQPSFASPPSRPSRPSKPPFDPSLSRGVFRHSGSSFNTEKQESSRSENGYAPIVSVSQSTPGYSLNNGYTSPSATFTETRSINNGLPSQSMSRSISSVDWDNRSSRLSTDSSRSSDYYDSFSHAPTSSRVPRKPITKLDGSSEENNFRMSQVSSRGGIYLDSSFTDSLEVRPDTDSNQYKSDEASIPERSTLRAPSPRVPSHYSDDDYRSPPHTPIREKRSTKQSNTLQSTYMPRVSIGSDTYFVDSKLEKENDSADEEHLSTPSFSLDSYLFDDAESSTTRELMEAQKTIAELKQRLRERENRDTHKPDVHVLESNIREKRKTIAGLEAKGELAKKELFMLEEARSRKGSLKESSSDLVADFTREVSRVKTSLQKDIEDLVIKRDHLLDEIYTLGLSRDGIIEETSMLKMRHQQLQTLHGELNKQISDRYGIFNKYGKEELVEPHQAIEDVPLVTILDGGDDKKDRQSAKRFWKRPIVKGVKGFNKVFTADNTISHGPYVDGEVNNVHQVTTISNGGKANFATIREIPAKQKSKNGWFKNNTETSTTTATAPTKPESQLMGYPIEKRIELEDTKIPLIVTRCIQEVEERAIDSEGIYRKSGAKSQIQTIEDAFEKTFDQEADFDEILSGDIAGVTSALKQYLRYLPNSLIHIDYYDSFVEAAKYEKQVAIEKLRAVVNALPLPYQDCLLCVVSHLSRVSQHSEQNLMTSRNLAVCFAPTLVRHTEGEREILDMGPRNDGTQLMIEHYEEVFCDLIKM</sequence>
<dbReference type="Gene3D" id="1.10.555.10">
    <property type="entry name" value="Rho GTPase activation protein"/>
    <property type="match status" value="1"/>
</dbReference>
<dbReference type="InterPro" id="IPR001781">
    <property type="entry name" value="Znf_LIM"/>
</dbReference>
<dbReference type="GO" id="GO:0046872">
    <property type="term" value="F:metal ion binding"/>
    <property type="evidence" value="ECO:0007669"/>
    <property type="project" value="UniProtKB-KW"/>
</dbReference>
<dbReference type="GO" id="GO:0005933">
    <property type="term" value="C:cellular bud"/>
    <property type="evidence" value="ECO:0007669"/>
    <property type="project" value="UniProtKB-ARBA"/>
</dbReference>
<evidence type="ECO:0000256" key="1">
    <source>
        <dbReference type="ARBA" id="ARBA00022468"/>
    </source>
</evidence>
<dbReference type="PANTHER" id="PTHR23176">
    <property type="entry name" value="RHO/RAC/CDC GTPASE-ACTIVATING PROTEIN"/>
    <property type="match status" value="1"/>
</dbReference>
<feature type="region of interest" description="Disordered" evidence="6">
    <location>
        <begin position="733"/>
        <end position="754"/>
    </location>
</feature>
<evidence type="ECO:0000259" key="7">
    <source>
        <dbReference type="PROSITE" id="PS50023"/>
    </source>
</evidence>
<evidence type="ECO:0000256" key="4">
    <source>
        <dbReference type="PROSITE-ProRule" id="PRU00125"/>
    </source>
</evidence>
<feature type="compositionally biased region" description="Polar residues" evidence="6">
    <location>
        <begin position="277"/>
        <end position="296"/>
    </location>
</feature>
<keyword evidence="5" id="KW-0175">Coiled coil</keyword>
<dbReference type="Pfam" id="PF00412">
    <property type="entry name" value="LIM"/>
    <property type="match status" value="2"/>
</dbReference>
<feature type="compositionally biased region" description="Polar residues" evidence="6">
    <location>
        <begin position="149"/>
        <end position="167"/>
    </location>
</feature>
<feature type="domain" description="Rho-GAP" evidence="8">
    <location>
        <begin position="760"/>
        <end position="949"/>
    </location>
</feature>
<dbReference type="Proteomes" id="UP000242525">
    <property type="component" value="Unassembled WGS sequence"/>
</dbReference>
<keyword evidence="2 4" id="KW-0479">Metal-binding</keyword>
<evidence type="ECO:0000259" key="8">
    <source>
        <dbReference type="PROSITE" id="PS50238"/>
    </source>
</evidence>
<dbReference type="InterPro" id="IPR008936">
    <property type="entry name" value="Rho_GTPase_activation_prot"/>
</dbReference>
<dbReference type="GO" id="GO:0005096">
    <property type="term" value="F:GTPase activator activity"/>
    <property type="evidence" value="ECO:0007669"/>
    <property type="project" value="UniProtKB-KW"/>
</dbReference>
<accession>A0A0J9XHN8</accession>
<dbReference type="GO" id="GO:0007165">
    <property type="term" value="P:signal transduction"/>
    <property type="evidence" value="ECO:0007669"/>
    <property type="project" value="InterPro"/>
</dbReference>
<feature type="region of interest" description="Disordered" evidence="6">
    <location>
        <begin position="142"/>
        <end position="263"/>
    </location>
</feature>
<keyword evidence="3 4" id="KW-0862">Zinc</keyword>
<feature type="region of interest" description="Disordered" evidence="6">
    <location>
        <begin position="366"/>
        <end position="431"/>
    </location>
</feature>
<dbReference type="SMART" id="SM00324">
    <property type="entry name" value="RhoGAP"/>
    <property type="match status" value="1"/>
</dbReference>
<evidence type="ECO:0000256" key="5">
    <source>
        <dbReference type="SAM" id="Coils"/>
    </source>
</evidence>
<keyword evidence="4" id="KW-0440">LIM domain</keyword>
<evidence type="ECO:0000256" key="3">
    <source>
        <dbReference type="ARBA" id="ARBA00022833"/>
    </source>
</evidence>
<feature type="compositionally biased region" description="Basic and acidic residues" evidence="6">
    <location>
        <begin position="400"/>
        <end position="418"/>
    </location>
</feature>
<name>A0A0J9XHN8_GEOCN</name>
<dbReference type="InterPro" id="IPR050729">
    <property type="entry name" value="Rho-GAP"/>
</dbReference>
<dbReference type="PROSITE" id="PS50238">
    <property type="entry name" value="RHOGAP"/>
    <property type="match status" value="1"/>
</dbReference>
<proteinExistence type="predicted"/>
<feature type="coiled-coil region" evidence="5">
    <location>
        <begin position="474"/>
        <end position="535"/>
    </location>
</feature>
<dbReference type="EMBL" id="CCBN010000017">
    <property type="protein sequence ID" value="CDO56807.1"/>
    <property type="molecule type" value="Genomic_DNA"/>
</dbReference>
<dbReference type="InterPro" id="IPR000198">
    <property type="entry name" value="RhoGAP_dom"/>
</dbReference>
<feature type="compositionally biased region" description="Low complexity" evidence="6">
    <location>
        <begin position="302"/>
        <end position="319"/>
    </location>
</feature>
<dbReference type="PROSITE" id="PS50023">
    <property type="entry name" value="LIM_DOMAIN_2"/>
    <property type="match status" value="1"/>
</dbReference>
<feature type="domain" description="LIM zinc-binding" evidence="7">
    <location>
        <begin position="17"/>
        <end position="80"/>
    </location>
</feature>
<dbReference type="Pfam" id="PF00620">
    <property type="entry name" value="RhoGAP"/>
    <property type="match status" value="1"/>
</dbReference>
<evidence type="ECO:0000256" key="6">
    <source>
        <dbReference type="SAM" id="MobiDB-lite"/>
    </source>
</evidence>
<dbReference type="CDD" id="cd09395">
    <property type="entry name" value="LIM2_Rga"/>
    <property type="match status" value="1"/>
</dbReference>
<feature type="compositionally biased region" description="Polar residues" evidence="6">
    <location>
        <begin position="340"/>
        <end position="350"/>
    </location>
</feature>
<dbReference type="SUPFAM" id="SSF48350">
    <property type="entry name" value="GTPase activation domain, GAP"/>
    <property type="match status" value="1"/>
</dbReference>
<feature type="compositionally biased region" description="Polar residues" evidence="6">
    <location>
        <begin position="252"/>
        <end position="263"/>
    </location>
</feature>
<protein>
    <submittedName>
        <fullName evidence="9">Similar to Saccharomyces cerevisiae YOR127W RGA1 GTPase-activating protein for the polarity-establishment protein Cdc42p</fullName>
    </submittedName>
</protein>
<evidence type="ECO:0000256" key="2">
    <source>
        <dbReference type="ARBA" id="ARBA00022723"/>
    </source>
</evidence>
<organism evidence="9 10">
    <name type="scientific">Geotrichum candidum</name>
    <name type="common">Oospora lactis</name>
    <name type="synonym">Dipodascus geotrichum</name>
    <dbReference type="NCBI Taxonomy" id="1173061"/>
    <lineage>
        <taxon>Eukaryota</taxon>
        <taxon>Fungi</taxon>
        <taxon>Dikarya</taxon>
        <taxon>Ascomycota</taxon>
        <taxon>Saccharomycotina</taxon>
        <taxon>Dipodascomycetes</taxon>
        <taxon>Dipodascales</taxon>
        <taxon>Dipodascaceae</taxon>
        <taxon>Geotrichum</taxon>
    </lineage>
</organism>
<evidence type="ECO:0000313" key="10">
    <source>
        <dbReference type="Proteomes" id="UP000242525"/>
    </source>
</evidence>
<keyword evidence="1" id="KW-0343">GTPase activation</keyword>